<dbReference type="EMBL" id="JAUEPU010000064">
    <property type="protein sequence ID" value="KAK0482840.1"/>
    <property type="molecule type" value="Genomic_DNA"/>
</dbReference>
<dbReference type="InterPro" id="IPR009027">
    <property type="entry name" value="Ribosomal_bL9/RNase_H1_N"/>
</dbReference>
<dbReference type="Proteomes" id="UP001175228">
    <property type="component" value="Unassembled WGS sequence"/>
</dbReference>
<comment type="caution">
    <text evidence="2">The sequence shown here is derived from an EMBL/GenBank/DDBJ whole genome shotgun (WGS) entry which is preliminary data.</text>
</comment>
<gene>
    <name evidence="2" type="ORF">EDD18DRAFT_1112476</name>
</gene>
<dbReference type="SUPFAM" id="SSF55658">
    <property type="entry name" value="L9 N-domain-like"/>
    <property type="match status" value="1"/>
</dbReference>
<name>A0AA39PFB7_9AGAR</name>
<feature type="domain" description="Ribonuclease H1 N-terminal" evidence="1">
    <location>
        <begin position="44"/>
        <end position="79"/>
    </location>
</feature>
<evidence type="ECO:0000259" key="1">
    <source>
        <dbReference type="Pfam" id="PF01693"/>
    </source>
</evidence>
<protein>
    <recommendedName>
        <fullName evidence="1">Ribonuclease H1 N-terminal domain-containing protein</fullName>
    </recommendedName>
</protein>
<dbReference type="AlphaFoldDB" id="A0AA39PFB7"/>
<evidence type="ECO:0000313" key="3">
    <source>
        <dbReference type="Proteomes" id="UP001175228"/>
    </source>
</evidence>
<organism evidence="2 3">
    <name type="scientific">Armillaria luteobubalina</name>
    <dbReference type="NCBI Taxonomy" id="153913"/>
    <lineage>
        <taxon>Eukaryota</taxon>
        <taxon>Fungi</taxon>
        <taxon>Dikarya</taxon>
        <taxon>Basidiomycota</taxon>
        <taxon>Agaricomycotina</taxon>
        <taxon>Agaricomycetes</taxon>
        <taxon>Agaricomycetidae</taxon>
        <taxon>Agaricales</taxon>
        <taxon>Marasmiineae</taxon>
        <taxon>Physalacriaceae</taxon>
        <taxon>Armillaria</taxon>
    </lineage>
</organism>
<dbReference type="InterPro" id="IPR011320">
    <property type="entry name" value="RNase_H1_N"/>
</dbReference>
<accession>A0AA39PFB7</accession>
<proteinExistence type="predicted"/>
<evidence type="ECO:0000313" key="2">
    <source>
        <dbReference type="EMBL" id="KAK0482840.1"/>
    </source>
</evidence>
<dbReference type="Pfam" id="PF01693">
    <property type="entry name" value="Cauli_VI"/>
    <property type="match status" value="1"/>
</dbReference>
<reference evidence="2" key="1">
    <citation type="submission" date="2023-06" db="EMBL/GenBank/DDBJ databases">
        <authorList>
            <consortium name="Lawrence Berkeley National Laboratory"/>
            <person name="Ahrendt S."/>
            <person name="Sahu N."/>
            <person name="Indic B."/>
            <person name="Wong-Bajracharya J."/>
            <person name="Merenyi Z."/>
            <person name="Ke H.-M."/>
            <person name="Monk M."/>
            <person name="Kocsube S."/>
            <person name="Drula E."/>
            <person name="Lipzen A."/>
            <person name="Balint B."/>
            <person name="Henrissat B."/>
            <person name="Andreopoulos B."/>
            <person name="Martin F.M."/>
            <person name="Harder C.B."/>
            <person name="Rigling D."/>
            <person name="Ford K.L."/>
            <person name="Foster G.D."/>
            <person name="Pangilinan J."/>
            <person name="Papanicolaou A."/>
            <person name="Barry K."/>
            <person name="LaButti K."/>
            <person name="Viragh M."/>
            <person name="Koriabine M."/>
            <person name="Yan M."/>
            <person name="Riley R."/>
            <person name="Champramary S."/>
            <person name="Plett K.L."/>
            <person name="Tsai I.J."/>
            <person name="Slot J."/>
            <person name="Sipos G."/>
            <person name="Plett J."/>
            <person name="Nagy L.G."/>
            <person name="Grigoriev I.V."/>
        </authorList>
    </citation>
    <scope>NUCLEOTIDE SEQUENCE</scope>
    <source>
        <strain evidence="2">HWK02</strain>
    </source>
</reference>
<sequence length="109" mass="12160">MQLAQVIQALQPLGLIVDSTFITPDKSSNTQTRSVKGTQQGKTWYTVTVGYEVGIFQGWDIIAPLILHVSGPIYQRHPSHVAVQAHYDNTLQHGDMEIVPCDDRDLDDE</sequence>
<keyword evidence="3" id="KW-1185">Reference proteome</keyword>